<proteinExistence type="predicted"/>
<dbReference type="InterPro" id="IPR009057">
    <property type="entry name" value="Homeodomain-like_sf"/>
</dbReference>
<keyword evidence="2" id="KW-0804">Transcription</keyword>
<dbReference type="EMBL" id="JBBUTI010000010">
    <property type="protein sequence ID" value="MEK8047599.1"/>
    <property type="molecule type" value="Genomic_DNA"/>
</dbReference>
<evidence type="ECO:0000259" key="3">
    <source>
        <dbReference type="PROSITE" id="PS01124"/>
    </source>
</evidence>
<protein>
    <submittedName>
        <fullName evidence="4">AraC family transcriptional regulator</fullName>
    </submittedName>
</protein>
<gene>
    <name evidence="4" type="ORF">AACH00_14655</name>
</gene>
<evidence type="ECO:0000256" key="2">
    <source>
        <dbReference type="ARBA" id="ARBA00023163"/>
    </source>
</evidence>
<dbReference type="InterPro" id="IPR018060">
    <property type="entry name" value="HTH_AraC"/>
</dbReference>
<feature type="domain" description="HTH araC/xylS-type" evidence="3">
    <location>
        <begin position="193"/>
        <end position="286"/>
    </location>
</feature>
<reference evidence="4 5" key="1">
    <citation type="submission" date="2024-04" db="EMBL/GenBank/DDBJ databases">
        <title>Novel species of the genus Ideonella isolated from streams.</title>
        <authorList>
            <person name="Lu H."/>
        </authorList>
    </citation>
    <scope>NUCLEOTIDE SEQUENCE [LARGE SCALE GENOMIC DNA]</scope>
    <source>
        <strain evidence="4 5">LYT19W</strain>
    </source>
</reference>
<name>A0ABU9CA56_9BURK</name>
<dbReference type="PROSITE" id="PS01124">
    <property type="entry name" value="HTH_ARAC_FAMILY_2"/>
    <property type="match status" value="1"/>
</dbReference>
<keyword evidence="5" id="KW-1185">Reference proteome</keyword>
<accession>A0ABU9CA56</accession>
<keyword evidence="1" id="KW-0805">Transcription regulation</keyword>
<evidence type="ECO:0000313" key="5">
    <source>
        <dbReference type="Proteomes" id="UP001379945"/>
    </source>
</evidence>
<sequence>MAYLATPPSPLLAQRNRAPACLWLPHWSLSHCVRAVVTRSTVGLGHHWPEAWHYNHFPASPLCSISWFFSGHSALLEPGWPAAPESPAQPVPDVYFAGPVTRPTISRNSPEGHGMMLMLLPDAVHALTGLEPAQWINRFVPLHEALGPDWQALSASVVAASDDATRVHLIEAFLAPRWAAARPQAGSAWVSMSDWTQGLAMRAAASGMGRSLRQAERRIKGWTGLPMRELRGLGRAEQAFFRTVAEGEGPVRWTDVAADTGYADQSHLCRETRRVTGFPPEELRQRINEDESFWIYRLWA</sequence>
<comment type="caution">
    <text evidence="4">The sequence shown here is derived from an EMBL/GenBank/DDBJ whole genome shotgun (WGS) entry which is preliminary data.</text>
</comment>
<dbReference type="RefSeq" id="WP_341399907.1">
    <property type="nucleotide sequence ID" value="NZ_JBBUTI010000010.1"/>
</dbReference>
<organism evidence="4 5">
    <name type="scientific">Ideonella margarita</name>
    <dbReference type="NCBI Taxonomy" id="2984191"/>
    <lineage>
        <taxon>Bacteria</taxon>
        <taxon>Pseudomonadati</taxon>
        <taxon>Pseudomonadota</taxon>
        <taxon>Betaproteobacteria</taxon>
        <taxon>Burkholderiales</taxon>
        <taxon>Sphaerotilaceae</taxon>
        <taxon>Ideonella</taxon>
    </lineage>
</organism>
<dbReference type="Proteomes" id="UP001379945">
    <property type="component" value="Unassembled WGS sequence"/>
</dbReference>
<dbReference type="Pfam" id="PF12833">
    <property type="entry name" value="HTH_18"/>
    <property type="match status" value="1"/>
</dbReference>
<evidence type="ECO:0000256" key="1">
    <source>
        <dbReference type="ARBA" id="ARBA00023015"/>
    </source>
</evidence>
<dbReference type="Gene3D" id="1.10.10.60">
    <property type="entry name" value="Homeodomain-like"/>
    <property type="match status" value="1"/>
</dbReference>
<evidence type="ECO:0000313" key="4">
    <source>
        <dbReference type="EMBL" id="MEK8047599.1"/>
    </source>
</evidence>
<dbReference type="SUPFAM" id="SSF46689">
    <property type="entry name" value="Homeodomain-like"/>
    <property type="match status" value="1"/>
</dbReference>